<evidence type="ECO:0000256" key="4">
    <source>
        <dbReference type="ARBA" id="ARBA00022679"/>
    </source>
</evidence>
<evidence type="ECO:0000313" key="11">
    <source>
        <dbReference type="EMBL" id="MCL9819841.1"/>
    </source>
</evidence>
<dbReference type="PANTHER" id="PTHR30100">
    <property type="entry name" value="FATTY ACID/PHOSPHOLIPID SYNTHESIS PROTEIN PLSX"/>
    <property type="match status" value="1"/>
</dbReference>
<comment type="catalytic activity">
    <reaction evidence="1 10">
        <text>a fatty acyl-[ACP] + phosphate = an acyl phosphate + holo-[ACP]</text>
        <dbReference type="Rhea" id="RHEA:42292"/>
        <dbReference type="Rhea" id="RHEA-COMP:9685"/>
        <dbReference type="Rhea" id="RHEA-COMP:14125"/>
        <dbReference type="ChEBI" id="CHEBI:43474"/>
        <dbReference type="ChEBI" id="CHEBI:59918"/>
        <dbReference type="ChEBI" id="CHEBI:64479"/>
        <dbReference type="ChEBI" id="CHEBI:138651"/>
        <dbReference type="EC" id="2.3.1.274"/>
    </reaction>
</comment>
<comment type="subunit">
    <text evidence="9 10">Homodimer. Probably interacts with PlsY.</text>
</comment>
<keyword evidence="12" id="KW-1185">Reference proteome</keyword>
<keyword evidence="6 10" id="KW-0594">Phospholipid biosynthesis</keyword>
<proteinExistence type="inferred from homology"/>
<dbReference type="PIRSF" id="PIRSF002465">
    <property type="entry name" value="Phsphlp_syn_PlsX"/>
    <property type="match status" value="1"/>
</dbReference>
<keyword evidence="11" id="KW-0012">Acyltransferase</keyword>
<dbReference type="HAMAP" id="MF_00019">
    <property type="entry name" value="PlsX"/>
    <property type="match status" value="1"/>
</dbReference>
<dbReference type="EC" id="2.3.1.274" evidence="8 10"/>
<evidence type="ECO:0000256" key="5">
    <source>
        <dbReference type="ARBA" id="ARBA00023098"/>
    </source>
</evidence>
<dbReference type="InterPro" id="IPR003664">
    <property type="entry name" value="FA_synthesis"/>
</dbReference>
<evidence type="ECO:0000256" key="6">
    <source>
        <dbReference type="ARBA" id="ARBA00023209"/>
    </source>
</evidence>
<comment type="function">
    <text evidence="10">Catalyzes the reversible formation of acyl-phosphate (acyl-PO(4)) from acyl-[acyl-carrier-protein] (acyl-ACP). This enzyme utilizes acyl-ACP as fatty acyl donor, but not acyl-CoA.</text>
</comment>
<accession>A0ABT0TV89</accession>
<evidence type="ECO:0000256" key="1">
    <source>
        <dbReference type="ARBA" id="ARBA00001232"/>
    </source>
</evidence>
<comment type="subcellular location">
    <subcellularLocation>
        <location evidence="10">Cytoplasm</location>
    </subcellularLocation>
    <text evidence="10">Associated with the membrane possibly through PlsY.</text>
</comment>
<comment type="caution">
    <text evidence="11">The sequence shown here is derived from an EMBL/GenBank/DDBJ whole genome shotgun (WGS) entry which is preliminary data.</text>
</comment>
<sequence length="331" mass="35884">MKIAVDAMGGDFGASPLVEGALWALKERDFSLVLIGDKTILEPLIPANMVNRVQIIHCEDFIAMDDGATAALKRKDSSIYLAMEMLKNKEVDAVVSAGHSGATMSLATLKIGRLKGISRPAICTLMPRTDGNKSLIVDAGANVDCKPENLFEFGVMGHEYAKWILKYPKVRIGLLANGEEECKGNENTKAAMEILRNHPSFIGNIEGNNIFDSSVEVIVCDGFVGNVVLKTSEGVADSIIHLLRQYIKDSFAGTFGALFMRGVFKKLKKQIDYAEYGGAPLLGIDGNVIICHGKSNAKAMKNAIFQAISTIENGINDKILSALQQYKITIK</sequence>
<keyword evidence="2 10" id="KW-0963">Cytoplasm</keyword>
<evidence type="ECO:0000256" key="10">
    <source>
        <dbReference type="HAMAP-Rule" id="MF_00019"/>
    </source>
</evidence>
<keyword evidence="3 10" id="KW-0444">Lipid biosynthesis</keyword>
<comment type="pathway">
    <text evidence="10">Lipid metabolism; phospholipid metabolism.</text>
</comment>
<dbReference type="PANTHER" id="PTHR30100:SF1">
    <property type="entry name" value="PHOSPHATE ACYLTRANSFERASE"/>
    <property type="match status" value="1"/>
</dbReference>
<name>A0ABT0TV89_9HELI</name>
<dbReference type="NCBIfam" id="TIGR00182">
    <property type="entry name" value="plsX"/>
    <property type="match status" value="1"/>
</dbReference>
<evidence type="ECO:0000313" key="12">
    <source>
        <dbReference type="Proteomes" id="UP001057522"/>
    </source>
</evidence>
<protein>
    <recommendedName>
        <fullName evidence="8 10">Phosphate acyltransferase</fullName>
        <ecNumber evidence="8 10">2.3.1.274</ecNumber>
    </recommendedName>
    <alternativeName>
        <fullName evidence="10">Acyl-ACP phosphotransacylase</fullName>
    </alternativeName>
    <alternativeName>
        <fullName evidence="10">Acyl-[acyl-carrier-protein]--phosphate acyltransferase</fullName>
    </alternativeName>
    <alternativeName>
        <fullName evidence="10">Phosphate-acyl-ACP acyltransferase</fullName>
    </alternativeName>
</protein>
<comment type="similarity">
    <text evidence="10">Belongs to the PlsX family.</text>
</comment>
<keyword evidence="4 10" id="KW-0808">Transferase</keyword>
<dbReference type="GO" id="GO:0043811">
    <property type="term" value="F:phosphate:acyl-[acyl carrier protein] acyltransferase activity"/>
    <property type="evidence" value="ECO:0007669"/>
    <property type="project" value="UniProtKB-EC"/>
</dbReference>
<evidence type="ECO:0000256" key="7">
    <source>
        <dbReference type="ARBA" id="ARBA00023264"/>
    </source>
</evidence>
<evidence type="ECO:0000256" key="3">
    <source>
        <dbReference type="ARBA" id="ARBA00022516"/>
    </source>
</evidence>
<evidence type="ECO:0000256" key="2">
    <source>
        <dbReference type="ARBA" id="ARBA00022490"/>
    </source>
</evidence>
<keyword evidence="7 10" id="KW-1208">Phospholipid metabolism</keyword>
<organism evidence="11 12">
    <name type="scientific">Helicobacter colisuis</name>
    <dbReference type="NCBI Taxonomy" id="2949739"/>
    <lineage>
        <taxon>Bacteria</taxon>
        <taxon>Pseudomonadati</taxon>
        <taxon>Campylobacterota</taxon>
        <taxon>Epsilonproteobacteria</taxon>
        <taxon>Campylobacterales</taxon>
        <taxon>Helicobacteraceae</taxon>
        <taxon>Helicobacter</taxon>
    </lineage>
</organism>
<gene>
    <name evidence="10 11" type="primary">plsX</name>
    <name evidence="11" type="ORF">NCR95_06660</name>
</gene>
<reference evidence="11" key="1">
    <citation type="submission" date="2022-06" db="EMBL/GenBank/DDBJ databases">
        <title>Helicobacter colisuis sp. nov.</title>
        <authorList>
            <person name="Papic B."/>
            <person name="Gruntar I."/>
        </authorList>
    </citation>
    <scope>NUCLEOTIDE SEQUENCE</scope>
    <source>
        <strain evidence="11">11154-15</strain>
    </source>
</reference>
<dbReference type="Proteomes" id="UP001057522">
    <property type="component" value="Unassembled WGS sequence"/>
</dbReference>
<evidence type="ECO:0000256" key="9">
    <source>
        <dbReference type="ARBA" id="ARBA00046608"/>
    </source>
</evidence>
<evidence type="ECO:0000256" key="8">
    <source>
        <dbReference type="ARBA" id="ARBA00024069"/>
    </source>
</evidence>
<dbReference type="Pfam" id="PF02504">
    <property type="entry name" value="FA_synthesis"/>
    <property type="match status" value="1"/>
</dbReference>
<dbReference type="InterPro" id="IPR012281">
    <property type="entry name" value="Phospholipid_synth_PlsX-like"/>
</dbReference>
<dbReference type="SUPFAM" id="SSF53659">
    <property type="entry name" value="Isocitrate/Isopropylmalate dehydrogenase-like"/>
    <property type="match status" value="1"/>
</dbReference>
<dbReference type="Gene3D" id="3.40.718.10">
    <property type="entry name" value="Isopropylmalate Dehydrogenase"/>
    <property type="match status" value="1"/>
</dbReference>
<keyword evidence="5 10" id="KW-0443">Lipid metabolism</keyword>
<dbReference type="EMBL" id="JAMOKX010000005">
    <property type="protein sequence ID" value="MCL9819841.1"/>
    <property type="molecule type" value="Genomic_DNA"/>
</dbReference>